<dbReference type="SUPFAM" id="SSF103481">
    <property type="entry name" value="Multidrug resistance efflux transporter EmrE"/>
    <property type="match status" value="2"/>
</dbReference>
<evidence type="ECO:0000256" key="3">
    <source>
        <dbReference type="ARBA" id="ARBA00022475"/>
    </source>
</evidence>
<comment type="caution">
    <text evidence="9">The sequence shown here is derived from an EMBL/GenBank/DDBJ whole genome shotgun (WGS) entry which is preliminary data.</text>
</comment>
<keyword evidence="6 7" id="KW-0472">Membrane</keyword>
<feature type="transmembrane region" description="Helical" evidence="7">
    <location>
        <begin position="123"/>
        <end position="141"/>
    </location>
</feature>
<evidence type="ECO:0000313" key="10">
    <source>
        <dbReference type="Proteomes" id="UP000190667"/>
    </source>
</evidence>
<dbReference type="OrthoDB" id="9810556at2"/>
<evidence type="ECO:0000259" key="8">
    <source>
        <dbReference type="Pfam" id="PF00892"/>
    </source>
</evidence>
<comment type="similarity">
    <text evidence="2">Belongs to the EamA transporter family.</text>
</comment>
<accession>A0A1S8YSS6</accession>
<keyword evidence="4 7" id="KW-0812">Transmembrane</keyword>
<dbReference type="STRING" id="1926881.BTJ39_00610"/>
<dbReference type="InterPro" id="IPR037185">
    <property type="entry name" value="EmrE-like"/>
</dbReference>
<comment type="subcellular location">
    <subcellularLocation>
        <location evidence="1">Cell membrane</location>
        <topology evidence="1">Multi-pass membrane protein</topology>
    </subcellularLocation>
</comment>
<feature type="transmembrane region" description="Helical" evidence="7">
    <location>
        <begin position="41"/>
        <end position="58"/>
    </location>
</feature>
<feature type="transmembrane region" description="Helical" evidence="7">
    <location>
        <begin position="180"/>
        <end position="204"/>
    </location>
</feature>
<evidence type="ECO:0000256" key="2">
    <source>
        <dbReference type="ARBA" id="ARBA00007362"/>
    </source>
</evidence>
<evidence type="ECO:0000256" key="4">
    <source>
        <dbReference type="ARBA" id="ARBA00022692"/>
    </source>
</evidence>
<dbReference type="GO" id="GO:0016020">
    <property type="term" value="C:membrane"/>
    <property type="evidence" value="ECO:0007669"/>
    <property type="project" value="UniProtKB-SubCell"/>
</dbReference>
<keyword evidence="3" id="KW-1003">Cell membrane</keyword>
<dbReference type="Pfam" id="PF00892">
    <property type="entry name" value="EamA"/>
    <property type="match status" value="2"/>
</dbReference>
<feature type="transmembrane region" description="Helical" evidence="7">
    <location>
        <begin position="147"/>
        <end position="168"/>
    </location>
</feature>
<dbReference type="RefSeq" id="WP_078000726.1">
    <property type="nucleotide sequence ID" value="NZ_MRUL01000001.1"/>
</dbReference>
<dbReference type="Proteomes" id="UP000190667">
    <property type="component" value="Unassembled WGS sequence"/>
</dbReference>
<name>A0A1S8YSS6_9GAMM</name>
<dbReference type="AlphaFoldDB" id="A0A1S8YSS6"/>
<dbReference type="PANTHER" id="PTHR32322">
    <property type="entry name" value="INNER MEMBRANE TRANSPORTER"/>
    <property type="match status" value="1"/>
</dbReference>
<evidence type="ECO:0000313" key="9">
    <source>
        <dbReference type="EMBL" id="OON41703.1"/>
    </source>
</evidence>
<gene>
    <name evidence="9" type="ORF">BTJ39_00610</name>
</gene>
<feature type="transmembrane region" description="Helical" evidence="7">
    <location>
        <begin position="248"/>
        <end position="266"/>
    </location>
</feature>
<feature type="transmembrane region" description="Helical" evidence="7">
    <location>
        <begin position="67"/>
        <end position="89"/>
    </location>
</feature>
<dbReference type="EMBL" id="MRUL01000001">
    <property type="protein sequence ID" value="OON41703.1"/>
    <property type="molecule type" value="Genomic_DNA"/>
</dbReference>
<organism evidence="9 10">
    <name type="scientific">Izhakiella australiensis</name>
    <dbReference type="NCBI Taxonomy" id="1926881"/>
    <lineage>
        <taxon>Bacteria</taxon>
        <taxon>Pseudomonadati</taxon>
        <taxon>Pseudomonadota</taxon>
        <taxon>Gammaproteobacteria</taxon>
        <taxon>Enterobacterales</taxon>
        <taxon>Erwiniaceae</taxon>
        <taxon>Izhakiella</taxon>
    </lineage>
</organism>
<feature type="transmembrane region" description="Helical" evidence="7">
    <location>
        <begin position="216"/>
        <end position="236"/>
    </location>
</feature>
<evidence type="ECO:0000256" key="1">
    <source>
        <dbReference type="ARBA" id="ARBA00004651"/>
    </source>
</evidence>
<sequence>MQKSDIARLLFLAALWGASFMFMRIASPAFGAINTAFLRVFFGFCGLATILLVMRGSFRFDGKMKQVLLLGVINSGIPFLMYCIAAQLLPAGYSAILNATTPMMGVMIGALFFAEALTLKKSAGVVTGLLGIILITTTGNASEAHILLPGIVCCLIATACYGVAGFLTRRWINQRGGLDARTLAMGSQLGATLFLLPFFIGSLTTGPQVQWGQSEAWLSVLAVGFLCTAAAYIFYFHLVASIGPLRSLTVTFLIPPFGVLWGWLFLDEALPGSFFIGAAVICLAVWLVITPSRAERANQPQVK</sequence>
<protein>
    <submittedName>
        <fullName evidence="9">EamA family transporter</fullName>
    </submittedName>
</protein>
<dbReference type="InterPro" id="IPR000620">
    <property type="entry name" value="EamA_dom"/>
</dbReference>
<evidence type="ECO:0000256" key="7">
    <source>
        <dbReference type="SAM" id="Phobius"/>
    </source>
</evidence>
<reference evidence="9 10" key="1">
    <citation type="submission" date="2016-12" db="EMBL/GenBank/DDBJ databases">
        <title>Izhakiella australiana sp. nov. of genus Izhakiella isolated from Australian desert.</title>
        <authorList>
            <person name="Ji M."/>
        </authorList>
    </citation>
    <scope>NUCLEOTIDE SEQUENCE [LARGE SCALE GENOMIC DNA]</scope>
    <source>
        <strain evidence="9 10">D4N98</strain>
    </source>
</reference>
<dbReference type="InterPro" id="IPR050638">
    <property type="entry name" value="AA-Vitamin_Transporters"/>
</dbReference>
<evidence type="ECO:0000256" key="6">
    <source>
        <dbReference type="ARBA" id="ARBA00023136"/>
    </source>
</evidence>
<evidence type="ECO:0000256" key="5">
    <source>
        <dbReference type="ARBA" id="ARBA00022989"/>
    </source>
</evidence>
<feature type="transmembrane region" description="Helical" evidence="7">
    <location>
        <begin position="272"/>
        <end position="289"/>
    </location>
</feature>
<dbReference type="PANTHER" id="PTHR32322:SF2">
    <property type="entry name" value="EAMA DOMAIN-CONTAINING PROTEIN"/>
    <property type="match status" value="1"/>
</dbReference>
<keyword evidence="10" id="KW-1185">Reference proteome</keyword>
<keyword evidence="5 7" id="KW-1133">Transmembrane helix</keyword>
<proteinExistence type="inferred from homology"/>
<feature type="transmembrane region" description="Helical" evidence="7">
    <location>
        <begin position="95"/>
        <end position="114"/>
    </location>
</feature>
<feature type="domain" description="EamA" evidence="8">
    <location>
        <begin position="149"/>
        <end position="289"/>
    </location>
</feature>
<feature type="domain" description="EamA" evidence="8">
    <location>
        <begin position="10"/>
        <end position="136"/>
    </location>
</feature>